<dbReference type="Pfam" id="PF06042">
    <property type="entry name" value="NTP_transf_6"/>
    <property type="match status" value="1"/>
</dbReference>
<reference evidence="1 2" key="1">
    <citation type="journal article" date="2015" name="Genome Announc.">
        <title>Expanding the biotechnology potential of lactobacilli through comparative genomics of 213 strains and associated genera.</title>
        <authorList>
            <person name="Sun Z."/>
            <person name="Harris H.M."/>
            <person name="McCann A."/>
            <person name="Guo C."/>
            <person name="Argimon S."/>
            <person name="Zhang W."/>
            <person name="Yang X."/>
            <person name="Jeffery I.B."/>
            <person name="Cooney J.C."/>
            <person name="Kagawa T.F."/>
            <person name="Liu W."/>
            <person name="Song Y."/>
            <person name="Salvetti E."/>
            <person name="Wrobel A."/>
            <person name="Rasinkangas P."/>
            <person name="Parkhill J."/>
            <person name="Rea M.C."/>
            <person name="O'Sullivan O."/>
            <person name="Ritari J."/>
            <person name="Douillard F.P."/>
            <person name="Paul Ross R."/>
            <person name="Yang R."/>
            <person name="Briner A.E."/>
            <person name="Felis G.E."/>
            <person name="de Vos W.M."/>
            <person name="Barrangou R."/>
            <person name="Klaenhammer T.R."/>
            <person name="Caufield P.W."/>
            <person name="Cui Y."/>
            <person name="Zhang H."/>
            <person name="O'Toole P.W."/>
        </authorList>
    </citation>
    <scope>NUCLEOTIDE SEQUENCE [LARGE SCALE GENOMIC DNA]</scope>
    <source>
        <strain evidence="1 2">DSM 20623</strain>
    </source>
</reference>
<dbReference type="AlphaFoldDB" id="A0A0R2HQL7"/>
<keyword evidence="2" id="KW-1185">Reference proteome</keyword>
<dbReference type="PANTHER" id="PTHR39166:SF1">
    <property type="entry name" value="BLL1166 PROTEIN"/>
    <property type="match status" value="1"/>
</dbReference>
<organism evidence="1 2">
    <name type="scientific">Carnobacterium divergens DSM 20623</name>
    <dbReference type="NCBI Taxonomy" id="1449336"/>
    <lineage>
        <taxon>Bacteria</taxon>
        <taxon>Bacillati</taxon>
        <taxon>Bacillota</taxon>
        <taxon>Bacilli</taxon>
        <taxon>Lactobacillales</taxon>
        <taxon>Carnobacteriaceae</taxon>
        <taxon>Carnobacterium</taxon>
    </lineage>
</organism>
<gene>
    <name evidence="1" type="ORF">IV74_GL002337</name>
</gene>
<dbReference type="eggNOG" id="COG3575">
    <property type="taxonomic scope" value="Bacteria"/>
</dbReference>
<sequence length="185" mass="21756">MKNQQDLMNCISNNPELMTILIIVEELHLPQACLCAGTIRSTIWNHLSTKKNYLSNDLDIIFFDPNVSYESTLLIQDQLQQKYPFYQWELRNQYDMHQHNPNTAPYLSVEDAISKFPETCTAIGIRTQKGELELIAPYGVSDLIHFKVVPTPYYQTDPERMAIFKQRLRQKDWKKTWPNLTLYLN</sequence>
<comment type="caution">
    <text evidence="1">The sequence shown here is derived from an EMBL/GenBank/DDBJ whole genome shotgun (WGS) entry which is preliminary data.</text>
</comment>
<accession>A0A0R2HQL7</accession>
<evidence type="ECO:0008006" key="3">
    <source>
        <dbReference type="Google" id="ProtNLM"/>
    </source>
</evidence>
<evidence type="ECO:0000313" key="1">
    <source>
        <dbReference type="EMBL" id="KRN54750.1"/>
    </source>
</evidence>
<dbReference type="GeneID" id="89589327"/>
<evidence type="ECO:0000313" key="2">
    <source>
        <dbReference type="Proteomes" id="UP000051658"/>
    </source>
</evidence>
<dbReference type="RefSeq" id="WP_034568822.1">
    <property type="nucleotide sequence ID" value="NZ_JQBS01000035.1"/>
</dbReference>
<protein>
    <recommendedName>
        <fullName evidence="3">Nucleotidyltransferase family protein</fullName>
    </recommendedName>
</protein>
<dbReference type="PATRIC" id="fig|1449336.4.peg.2375"/>
<dbReference type="EMBL" id="JQBS01000035">
    <property type="protein sequence ID" value="KRN54750.1"/>
    <property type="molecule type" value="Genomic_DNA"/>
</dbReference>
<dbReference type="PANTHER" id="PTHR39166">
    <property type="entry name" value="BLL1166 PROTEIN"/>
    <property type="match status" value="1"/>
</dbReference>
<dbReference type="InterPro" id="IPR009267">
    <property type="entry name" value="NTP_transf_6"/>
</dbReference>
<dbReference type="Proteomes" id="UP000051658">
    <property type="component" value="Unassembled WGS sequence"/>
</dbReference>
<name>A0A0R2HQL7_CARDV</name>
<proteinExistence type="predicted"/>